<comment type="caution">
    <text evidence="2">The sequence shown here is derived from an EMBL/GenBank/DDBJ whole genome shotgun (WGS) entry which is preliminary data.</text>
</comment>
<dbReference type="EMBL" id="BSYO01000030">
    <property type="protein sequence ID" value="GMH25887.1"/>
    <property type="molecule type" value="Genomic_DNA"/>
</dbReference>
<proteinExistence type="predicted"/>
<dbReference type="Proteomes" id="UP001279734">
    <property type="component" value="Unassembled WGS sequence"/>
</dbReference>
<feature type="chain" id="PRO_5042258930" evidence="1">
    <location>
        <begin position="20"/>
        <end position="74"/>
    </location>
</feature>
<sequence length="74" mass="8593">MTWPLRLLAWGLPIVGGEANELHYDFRYCKPNWWQSLLCGRLFADADLWDFNDVLHLMMGRLVRKNAVADAPGF</sequence>
<keyword evidence="3" id="KW-1185">Reference proteome</keyword>
<evidence type="ECO:0000313" key="3">
    <source>
        <dbReference type="Proteomes" id="UP001279734"/>
    </source>
</evidence>
<dbReference type="AlphaFoldDB" id="A0AAD3Y1H2"/>
<feature type="signal peptide" evidence="1">
    <location>
        <begin position="1"/>
        <end position="19"/>
    </location>
</feature>
<keyword evidence="1" id="KW-0732">Signal</keyword>
<protein>
    <submittedName>
        <fullName evidence="2">Uncharacterized protein</fullName>
    </submittedName>
</protein>
<evidence type="ECO:0000256" key="1">
    <source>
        <dbReference type="SAM" id="SignalP"/>
    </source>
</evidence>
<organism evidence="2 3">
    <name type="scientific">Nepenthes gracilis</name>
    <name type="common">Slender pitcher plant</name>
    <dbReference type="NCBI Taxonomy" id="150966"/>
    <lineage>
        <taxon>Eukaryota</taxon>
        <taxon>Viridiplantae</taxon>
        <taxon>Streptophyta</taxon>
        <taxon>Embryophyta</taxon>
        <taxon>Tracheophyta</taxon>
        <taxon>Spermatophyta</taxon>
        <taxon>Magnoliopsida</taxon>
        <taxon>eudicotyledons</taxon>
        <taxon>Gunneridae</taxon>
        <taxon>Pentapetalae</taxon>
        <taxon>Caryophyllales</taxon>
        <taxon>Nepenthaceae</taxon>
        <taxon>Nepenthes</taxon>
    </lineage>
</organism>
<evidence type="ECO:0000313" key="2">
    <source>
        <dbReference type="EMBL" id="GMH25887.1"/>
    </source>
</evidence>
<gene>
    <name evidence="2" type="ORF">Nepgr_027730</name>
</gene>
<reference evidence="2" key="1">
    <citation type="submission" date="2023-05" db="EMBL/GenBank/DDBJ databases">
        <title>Nepenthes gracilis genome sequencing.</title>
        <authorList>
            <person name="Fukushima K."/>
        </authorList>
    </citation>
    <scope>NUCLEOTIDE SEQUENCE</scope>
    <source>
        <strain evidence="2">SING2019-196</strain>
    </source>
</reference>
<name>A0AAD3Y1H2_NEPGR</name>
<accession>A0AAD3Y1H2</accession>